<dbReference type="EMBL" id="UYRU01075890">
    <property type="protein sequence ID" value="VDN26383.1"/>
    <property type="molecule type" value="Genomic_DNA"/>
</dbReference>
<reference evidence="1 2" key="1">
    <citation type="submission" date="2018-11" db="EMBL/GenBank/DDBJ databases">
        <authorList>
            <consortium name="Pathogen Informatics"/>
        </authorList>
    </citation>
    <scope>NUCLEOTIDE SEQUENCE [LARGE SCALE GENOMIC DNA]</scope>
</reference>
<dbReference type="AlphaFoldDB" id="A0A3P7MRE1"/>
<dbReference type="Proteomes" id="UP000281553">
    <property type="component" value="Unassembled WGS sequence"/>
</dbReference>
<gene>
    <name evidence="1" type="ORF">DILT_LOCUS14795</name>
</gene>
<name>A0A3P7MRE1_DIBLA</name>
<proteinExistence type="predicted"/>
<protein>
    <submittedName>
        <fullName evidence="1">Uncharacterized protein</fullName>
    </submittedName>
</protein>
<sequence>MTALSSRLAAELLCRGFLQTTESRLRFCVALFLLWIKFKEEVGISAALVVPEDSIGAEEKAEGVDTLPEAHSPSSAVLLDNDAVERFENRLMLVYRSLLFNKWLVSTRRPVDQLRGDATSSLARMHLRLLGMQARSETTDLSDLETTDGGLTLFEELYLTNPRLRLSSNVRSAWDACSSSALAFLQKSLCPILLEGAPLLPVFRHLLVGARVRFAFLPPPTVGVAAGESNHRNFVAVNGAYNNTVKRKEIIRKNVLQEKLCK</sequence>
<dbReference type="OrthoDB" id="67716at2759"/>
<evidence type="ECO:0000313" key="1">
    <source>
        <dbReference type="EMBL" id="VDN26383.1"/>
    </source>
</evidence>
<keyword evidence="2" id="KW-1185">Reference proteome</keyword>
<accession>A0A3P7MRE1</accession>
<organism evidence="1 2">
    <name type="scientific">Dibothriocephalus latus</name>
    <name type="common">Fish tapeworm</name>
    <name type="synonym">Diphyllobothrium latum</name>
    <dbReference type="NCBI Taxonomy" id="60516"/>
    <lineage>
        <taxon>Eukaryota</taxon>
        <taxon>Metazoa</taxon>
        <taxon>Spiralia</taxon>
        <taxon>Lophotrochozoa</taxon>
        <taxon>Platyhelminthes</taxon>
        <taxon>Cestoda</taxon>
        <taxon>Eucestoda</taxon>
        <taxon>Diphyllobothriidea</taxon>
        <taxon>Diphyllobothriidae</taxon>
        <taxon>Dibothriocephalus</taxon>
    </lineage>
</organism>
<evidence type="ECO:0000313" key="2">
    <source>
        <dbReference type="Proteomes" id="UP000281553"/>
    </source>
</evidence>